<accession>M1Z9D9</accession>
<dbReference type="InParanoid" id="M1Z9D9"/>
<gene>
    <name evidence="1" type="ORF">NITGR_170033</name>
</gene>
<dbReference type="SUPFAM" id="SSF53448">
    <property type="entry name" value="Nucleotide-diphospho-sugar transferases"/>
    <property type="match status" value="1"/>
</dbReference>
<proteinExistence type="predicted"/>
<dbReference type="InterPro" id="IPR029044">
    <property type="entry name" value="Nucleotide-diphossugar_trans"/>
</dbReference>
<keyword evidence="2" id="KW-1185">Reference proteome</keyword>
<dbReference type="Proteomes" id="UP000011704">
    <property type="component" value="Unassembled WGS sequence"/>
</dbReference>
<dbReference type="Gene3D" id="3.90.550.10">
    <property type="entry name" value="Spore Coat Polysaccharide Biosynthesis Protein SpsA, Chain A"/>
    <property type="match status" value="1"/>
</dbReference>
<dbReference type="EMBL" id="CAQJ01000019">
    <property type="protein sequence ID" value="CCQ89776.1"/>
    <property type="molecule type" value="Genomic_DNA"/>
</dbReference>
<reference evidence="1 2" key="1">
    <citation type="journal article" date="2013" name="Front. Microbiol.">
        <title>The genome of Nitrospina gracilis illuminates the metabolism and evolution of the major marine nitrite oxidizer.</title>
        <authorList>
            <person name="Luecker S."/>
            <person name="Nowka B."/>
            <person name="Rattei T."/>
            <person name="Spieck E."/>
            <person name="and Daims H."/>
        </authorList>
    </citation>
    <scope>NUCLEOTIDE SEQUENCE [LARGE SCALE GENOMIC DNA]</scope>
    <source>
        <strain evidence="1 2">3/211</strain>
    </source>
</reference>
<name>M1Z9D9_NITG3</name>
<evidence type="ECO:0000313" key="2">
    <source>
        <dbReference type="Proteomes" id="UP000011704"/>
    </source>
</evidence>
<sequence>MEYLRRASFKTPPVLSFILLDWTVRESFHTLDYLNHQIADRGLFEVIWIEFYSRRSDAIRNRIERAEALGLPSPVDTWIVMDHPEDEYYHKHKMYNRGILDASGSIAVVLDSDAILRTDLVQTILDEFGKNDNLALHFEQIRNFDQKFYPFDYPSIEEIIGEGCVNATGGVPHGFPCATSLKEDVTLWNRYNYGACFCAKRDDLIRIGGADEHIDYMGHVCGPYEMTARLINAGAQDYLHPTHYLYHVWHPNQGGTNNYCGPSDGRGMSTTAMAIPENGRILPLLENEDIRRLRLNTATTAPISAS</sequence>
<dbReference type="RefSeq" id="WP_005006541.1">
    <property type="nucleotide sequence ID" value="NZ_HG422173.1"/>
</dbReference>
<evidence type="ECO:0000313" key="1">
    <source>
        <dbReference type="EMBL" id="CCQ89776.1"/>
    </source>
</evidence>
<organism evidence="1 2">
    <name type="scientific">Nitrospina gracilis (strain 3/211)</name>
    <dbReference type="NCBI Taxonomy" id="1266370"/>
    <lineage>
        <taxon>Bacteria</taxon>
        <taxon>Pseudomonadati</taxon>
        <taxon>Nitrospinota/Tectimicrobiota group</taxon>
        <taxon>Nitrospinota</taxon>
        <taxon>Nitrospinia</taxon>
        <taxon>Nitrospinales</taxon>
        <taxon>Nitrospinaceae</taxon>
        <taxon>Nitrospina</taxon>
    </lineage>
</organism>
<dbReference type="OrthoDB" id="9801954at2"/>
<protein>
    <recommendedName>
        <fullName evidence="3">Glycosyltransferase 2-like domain-containing protein</fullName>
    </recommendedName>
</protein>
<dbReference type="HOGENOM" id="CLU_908600_0_0_0"/>
<dbReference type="AlphaFoldDB" id="M1Z9D9"/>
<evidence type="ECO:0008006" key="3">
    <source>
        <dbReference type="Google" id="ProtNLM"/>
    </source>
</evidence>
<comment type="caution">
    <text evidence="1">The sequence shown here is derived from an EMBL/GenBank/DDBJ whole genome shotgun (WGS) entry which is preliminary data.</text>
</comment>
<dbReference type="STRING" id="1266370.NITGR_170033"/>